<accession>A0ABD3DZS5</accession>
<comment type="caution">
    <text evidence="2">The sequence shown here is derived from an EMBL/GenBank/DDBJ whole genome shotgun (WGS) entry which is preliminary data.</text>
</comment>
<sequence>MTTTKRRENAKSDNTEVMPNTIKGASNGFGTDSKPDFKPGYFRCTLYIKEEEESRMRNKAIFIIFKKEK</sequence>
<evidence type="ECO:0000256" key="1">
    <source>
        <dbReference type="SAM" id="MobiDB-lite"/>
    </source>
</evidence>
<organism evidence="2 3">
    <name type="scientific">Castilleja foliolosa</name>
    <dbReference type="NCBI Taxonomy" id="1961234"/>
    <lineage>
        <taxon>Eukaryota</taxon>
        <taxon>Viridiplantae</taxon>
        <taxon>Streptophyta</taxon>
        <taxon>Embryophyta</taxon>
        <taxon>Tracheophyta</taxon>
        <taxon>Spermatophyta</taxon>
        <taxon>Magnoliopsida</taxon>
        <taxon>eudicotyledons</taxon>
        <taxon>Gunneridae</taxon>
        <taxon>Pentapetalae</taxon>
        <taxon>asterids</taxon>
        <taxon>lamiids</taxon>
        <taxon>Lamiales</taxon>
        <taxon>Orobanchaceae</taxon>
        <taxon>Pedicularideae</taxon>
        <taxon>Castillejinae</taxon>
        <taxon>Castilleja</taxon>
    </lineage>
</organism>
<reference evidence="3" key="1">
    <citation type="journal article" date="2024" name="IScience">
        <title>Strigolactones Initiate the Formation of Haustorium-like Structures in Castilleja.</title>
        <authorList>
            <person name="Buerger M."/>
            <person name="Peterson D."/>
            <person name="Chory J."/>
        </authorList>
    </citation>
    <scope>NUCLEOTIDE SEQUENCE [LARGE SCALE GENOMIC DNA]</scope>
</reference>
<dbReference type="AlphaFoldDB" id="A0ABD3DZS5"/>
<protein>
    <submittedName>
        <fullName evidence="2">Uncharacterized protein</fullName>
    </submittedName>
</protein>
<evidence type="ECO:0000313" key="2">
    <source>
        <dbReference type="EMBL" id="KAL3647658.1"/>
    </source>
</evidence>
<proteinExistence type="predicted"/>
<gene>
    <name evidence="2" type="ORF">CASFOL_008626</name>
</gene>
<evidence type="ECO:0000313" key="3">
    <source>
        <dbReference type="Proteomes" id="UP001632038"/>
    </source>
</evidence>
<feature type="compositionally biased region" description="Basic and acidic residues" evidence="1">
    <location>
        <begin position="1"/>
        <end position="14"/>
    </location>
</feature>
<feature type="region of interest" description="Disordered" evidence="1">
    <location>
        <begin position="1"/>
        <end position="31"/>
    </location>
</feature>
<dbReference type="EMBL" id="JAVIJP010000009">
    <property type="protein sequence ID" value="KAL3647658.1"/>
    <property type="molecule type" value="Genomic_DNA"/>
</dbReference>
<keyword evidence="3" id="KW-1185">Reference proteome</keyword>
<dbReference type="Proteomes" id="UP001632038">
    <property type="component" value="Unassembled WGS sequence"/>
</dbReference>
<name>A0ABD3DZS5_9LAMI</name>